<name>A0ABU1EK09_9CLOT</name>
<dbReference type="RefSeq" id="WP_309556766.1">
    <property type="nucleotide sequence ID" value="NZ_JAVJAN010000037.1"/>
</dbReference>
<keyword evidence="4" id="KW-0233">DNA recombination</keyword>
<evidence type="ECO:0000313" key="7">
    <source>
        <dbReference type="Proteomes" id="UP001256646"/>
    </source>
</evidence>
<comment type="caution">
    <text evidence="6">The sequence shown here is derived from an EMBL/GenBank/DDBJ whole genome shotgun (WGS) entry which is preliminary data.</text>
</comment>
<dbReference type="InterPro" id="IPR047952">
    <property type="entry name" value="Transpos_IS4"/>
</dbReference>
<gene>
    <name evidence="6" type="ORF">RGC78_13025</name>
</gene>
<dbReference type="Pfam" id="PF01609">
    <property type="entry name" value="DDE_Tnp_1"/>
    <property type="match status" value="1"/>
</dbReference>
<dbReference type="Proteomes" id="UP001256646">
    <property type="component" value="Unassembled WGS sequence"/>
</dbReference>
<evidence type="ECO:0000256" key="4">
    <source>
        <dbReference type="ARBA" id="ARBA00023172"/>
    </source>
</evidence>
<comment type="similarity">
    <text evidence="1">Belongs to the transposase 11 family.</text>
</comment>
<dbReference type="NCBIfam" id="NF033592">
    <property type="entry name" value="transpos_IS4_1"/>
    <property type="match status" value="1"/>
</dbReference>
<keyword evidence="3" id="KW-0238">DNA-binding</keyword>
<sequence length="472" mass="54167">MHTKLKNLIKNTKQIFSQEILDTLAIKSGFIKRKSRKIDGSTFLAFNIFLSGDLRSKSLSTLCARLASNYGISISPQALNERFNSNAVDFMQNVFATMLLNQNQTLREQKGNLTFKRIILNDSMAYSLPDKFYSEFKGSGGSSSASAIKIQLQYDLLSGDFLCCDLYSGTINDSCYLDEMDKQTLPGDLRLADLGYYKIDYLKKIDSKNAFYISKLKSTTALYVKNSDVKRKKDGSILKSTEYTKIDILEIIKPLADGETIELKDIYIGSKKELKNRLIITKLSEENKKKRVKKQLKAVRPTRGKINDRNTAWTGMNAYITNIPENIVSTNKIHDIYSLRWQIEIMFKVWKSIFGIDNVKNVKIERFKCFLYGRLIALLLSSQIVFTAKDIISEETLKEISVLKSFRIVTEYFRSLKTDIFNNNLKIISIFKDIILSIRRFGIKSKRKGKLSVKQILNLLKIDENDFEKLVI</sequence>
<evidence type="ECO:0000259" key="5">
    <source>
        <dbReference type="Pfam" id="PF01609"/>
    </source>
</evidence>
<organism evidence="6 7">
    <name type="scientific">Clostridium aquiflavi</name>
    <dbReference type="NCBI Taxonomy" id="3073603"/>
    <lineage>
        <taxon>Bacteria</taxon>
        <taxon>Bacillati</taxon>
        <taxon>Bacillota</taxon>
        <taxon>Clostridia</taxon>
        <taxon>Eubacteriales</taxon>
        <taxon>Clostridiaceae</taxon>
        <taxon>Clostridium</taxon>
    </lineage>
</organism>
<evidence type="ECO:0000256" key="2">
    <source>
        <dbReference type="ARBA" id="ARBA00022578"/>
    </source>
</evidence>
<dbReference type="InterPro" id="IPR012337">
    <property type="entry name" value="RNaseH-like_sf"/>
</dbReference>
<keyword evidence="2" id="KW-0815">Transposition</keyword>
<evidence type="ECO:0000256" key="1">
    <source>
        <dbReference type="ARBA" id="ARBA00010075"/>
    </source>
</evidence>
<dbReference type="InterPro" id="IPR002559">
    <property type="entry name" value="Transposase_11"/>
</dbReference>
<dbReference type="PANTHER" id="PTHR33258:SF1">
    <property type="entry name" value="TRANSPOSASE INSL FOR INSERTION SEQUENCE ELEMENT IS186A-RELATED"/>
    <property type="match status" value="1"/>
</dbReference>
<reference evidence="6 7" key="1">
    <citation type="submission" date="2023-09" db="EMBL/GenBank/DDBJ databases">
        <authorList>
            <person name="Zhai L."/>
        </authorList>
    </citation>
    <scope>NUCLEOTIDE SEQUENCE [LARGE SCALE GENOMIC DNA]</scope>
    <source>
        <strain evidence="6 7">5 N-1</strain>
    </source>
</reference>
<feature type="domain" description="Transposase IS4-like" evidence="5">
    <location>
        <begin position="115"/>
        <end position="380"/>
    </location>
</feature>
<proteinExistence type="inferred from homology"/>
<evidence type="ECO:0000313" key="6">
    <source>
        <dbReference type="EMBL" id="MDR5588392.1"/>
    </source>
</evidence>
<keyword evidence="7" id="KW-1185">Reference proteome</keyword>
<accession>A0ABU1EK09</accession>
<dbReference type="EMBL" id="JAVJAN010000037">
    <property type="protein sequence ID" value="MDR5588392.1"/>
    <property type="molecule type" value="Genomic_DNA"/>
</dbReference>
<protein>
    <submittedName>
        <fullName evidence="6">IS4 family transposase</fullName>
    </submittedName>
</protein>
<dbReference type="PANTHER" id="PTHR33258">
    <property type="entry name" value="TRANSPOSASE INSL FOR INSERTION SEQUENCE ELEMENT IS186A-RELATED"/>
    <property type="match status" value="1"/>
</dbReference>
<evidence type="ECO:0000256" key="3">
    <source>
        <dbReference type="ARBA" id="ARBA00023125"/>
    </source>
</evidence>
<dbReference type="SUPFAM" id="SSF53098">
    <property type="entry name" value="Ribonuclease H-like"/>
    <property type="match status" value="1"/>
</dbReference>